<keyword evidence="2" id="KW-0175">Coiled coil</keyword>
<dbReference type="InterPro" id="IPR054414">
    <property type="entry name" value="Ccdc124/Oxs1_C"/>
</dbReference>
<feature type="compositionally biased region" description="Basic residues" evidence="3">
    <location>
        <begin position="86"/>
        <end position="97"/>
    </location>
</feature>
<feature type="compositionally biased region" description="Basic and acidic residues" evidence="3">
    <location>
        <begin position="1"/>
        <end position="11"/>
    </location>
</feature>
<keyword evidence="7" id="KW-1185">Reference proteome</keyword>
<proteinExistence type="inferred from homology"/>
<dbReference type="EMBL" id="ONZQ02000001">
    <property type="protein sequence ID" value="SPN97694.1"/>
    <property type="molecule type" value="Genomic_DNA"/>
</dbReference>
<accession>A0AAE8SRF6</accession>
<dbReference type="GO" id="GO:0005634">
    <property type="term" value="C:nucleus"/>
    <property type="evidence" value="ECO:0007669"/>
    <property type="project" value="TreeGrafter"/>
</dbReference>
<dbReference type="Proteomes" id="UP001187682">
    <property type="component" value="Unassembled WGS sequence"/>
</dbReference>
<feature type="domain" description="LSO1/LSO2" evidence="5">
    <location>
        <begin position="11"/>
        <end position="77"/>
    </location>
</feature>
<evidence type="ECO:0000313" key="7">
    <source>
        <dbReference type="Proteomes" id="UP001187682"/>
    </source>
</evidence>
<dbReference type="InterPro" id="IPR054413">
    <property type="entry name" value="LSO1/2"/>
</dbReference>
<name>A0AAE8SRF6_9PEZI</name>
<dbReference type="GO" id="GO:0003713">
    <property type="term" value="F:transcription coactivator activity"/>
    <property type="evidence" value="ECO:0007669"/>
    <property type="project" value="TreeGrafter"/>
</dbReference>
<feature type="domain" description="Coiled-coil" evidence="4">
    <location>
        <begin position="110"/>
        <end position="191"/>
    </location>
</feature>
<feature type="compositionally biased region" description="Low complexity" evidence="3">
    <location>
        <begin position="22"/>
        <end position="32"/>
    </location>
</feature>
<dbReference type="Pfam" id="PF22048">
    <property type="entry name" value="LSO1_2-like"/>
    <property type="match status" value="1"/>
</dbReference>
<evidence type="ECO:0000256" key="2">
    <source>
        <dbReference type="ARBA" id="ARBA00023054"/>
    </source>
</evidence>
<dbReference type="PANTHER" id="PTHR21680:SF0">
    <property type="entry name" value="COILED-COIL DOMAIN-CONTAINING PROTEIN 124"/>
    <property type="match status" value="1"/>
</dbReference>
<evidence type="ECO:0000259" key="4">
    <source>
        <dbReference type="Pfam" id="PF06244"/>
    </source>
</evidence>
<sequence length="222" mass="24351">MGNTKKGDNPKRAAGIARKAESASIKAAQQAAREAEAEDERWQKGAKSSSKKEAENEKKAEAARKKAERESLLAAEEASLPSKPTSAKKGKVAVKKTRGLDLGQLDDGPATTLNATGIDNALDALSLTDSTKQSKVDQHPERRFPAAYAKFEERRLAEMDADGSGDGLRKNQKKEKIRKEFERSSENPFNQVTARYDATKEELAAIREQERNKIEKRLGAKG</sequence>
<comment type="caution">
    <text evidence="6">The sequence shown here is derived from an EMBL/GenBank/DDBJ whole genome shotgun (WGS) entry which is preliminary data.</text>
</comment>
<dbReference type="PANTHER" id="PTHR21680">
    <property type="entry name" value="COILED-COIL DOMAIN-CONTAINING PROTEIN 124"/>
    <property type="match status" value="1"/>
</dbReference>
<feature type="compositionally biased region" description="Basic and acidic residues" evidence="3">
    <location>
        <begin position="50"/>
        <end position="71"/>
    </location>
</feature>
<evidence type="ECO:0000256" key="1">
    <source>
        <dbReference type="ARBA" id="ARBA00008296"/>
    </source>
</evidence>
<evidence type="ECO:0000313" key="6">
    <source>
        <dbReference type="EMBL" id="SPN97694.1"/>
    </source>
</evidence>
<evidence type="ECO:0000259" key="5">
    <source>
        <dbReference type="Pfam" id="PF22048"/>
    </source>
</evidence>
<protein>
    <submittedName>
        <fullName evidence="6">Related to DUF1014 domain protein</fullName>
    </submittedName>
</protein>
<feature type="compositionally biased region" description="Low complexity" evidence="3">
    <location>
        <begin position="72"/>
        <end position="83"/>
    </location>
</feature>
<evidence type="ECO:0000256" key="3">
    <source>
        <dbReference type="SAM" id="MobiDB-lite"/>
    </source>
</evidence>
<comment type="similarity">
    <text evidence="1">Belongs to the CCDC124 family.</text>
</comment>
<reference evidence="6" key="1">
    <citation type="submission" date="2018-03" db="EMBL/GenBank/DDBJ databases">
        <authorList>
            <person name="Guldener U."/>
        </authorList>
    </citation>
    <scope>NUCLEOTIDE SEQUENCE</scope>
</reference>
<dbReference type="AlphaFoldDB" id="A0AAE8SRF6"/>
<feature type="region of interest" description="Disordered" evidence="3">
    <location>
        <begin position="158"/>
        <end position="191"/>
    </location>
</feature>
<dbReference type="InterPro" id="IPR010422">
    <property type="entry name" value="Ccdc124/Oxs1"/>
</dbReference>
<dbReference type="GO" id="GO:0006366">
    <property type="term" value="P:transcription by RNA polymerase II"/>
    <property type="evidence" value="ECO:0007669"/>
    <property type="project" value="TreeGrafter"/>
</dbReference>
<gene>
    <name evidence="6" type="ORF">DNG_01207</name>
</gene>
<organism evidence="6 7">
    <name type="scientific">Cephalotrichum gorgonifer</name>
    <dbReference type="NCBI Taxonomy" id="2041049"/>
    <lineage>
        <taxon>Eukaryota</taxon>
        <taxon>Fungi</taxon>
        <taxon>Dikarya</taxon>
        <taxon>Ascomycota</taxon>
        <taxon>Pezizomycotina</taxon>
        <taxon>Sordariomycetes</taxon>
        <taxon>Hypocreomycetidae</taxon>
        <taxon>Microascales</taxon>
        <taxon>Microascaceae</taxon>
        <taxon>Cephalotrichum</taxon>
    </lineage>
</organism>
<feature type="region of interest" description="Disordered" evidence="3">
    <location>
        <begin position="1"/>
        <end position="109"/>
    </location>
</feature>
<dbReference type="Pfam" id="PF06244">
    <property type="entry name" value="Ccdc124"/>
    <property type="match status" value="1"/>
</dbReference>